<accession>A0ABW7C332</accession>
<dbReference type="Proteomes" id="UP001604282">
    <property type="component" value="Unassembled WGS sequence"/>
</dbReference>
<dbReference type="GO" id="GO:0016746">
    <property type="term" value="F:acyltransferase activity"/>
    <property type="evidence" value="ECO:0007669"/>
    <property type="project" value="UniProtKB-KW"/>
</dbReference>
<dbReference type="PROSITE" id="PS51186">
    <property type="entry name" value="GNAT"/>
    <property type="match status" value="1"/>
</dbReference>
<dbReference type="RefSeq" id="WP_392884788.1">
    <property type="nucleotide sequence ID" value="NZ_JBICZW010000034.1"/>
</dbReference>
<evidence type="ECO:0000313" key="3">
    <source>
        <dbReference type="Proteomes" id="UP001604282"/>
    </source>
</evidence>
<feature type="domain" description="N-acetyltransferase" evidence="1">
    <location>
        <begin position="71"/>
        <end position="209"/>
    </location>
</feature>
<dbReference type="SUPFAM" id="SSF55729">
    <property type="entry name" value="Acyl-CoA N-acyltransferases (Nat)"/>
    <property type="match status" value="1"/>
</dbReference>
<sequence>MDVERLWVEGWAVARQAPEPVEVPWGLRIDVGRPARTVRHVLLGADGETARRLVGTLTEPATCVKAFLPRREMDPWFPAAWEPVEPCFLMAVDLRPSGAAVPDGYTTTVDTSGGLTRVGVLTDDGEVAAYGRTGRAGTACVFDQVVTEPAHRRRGLGTVVMGTLTRAALAHGASVGVLGATEQGRALYETLGWKVHAPLNGFVRRPATP</sequence>
<proteinExistence type="predicted"/>
<dbReference type="EC" id="2.3.1.-" evidence="2"/>
<comment type="caution">
    <text evidence="2">The sequence shown here is derived from an EMBL/GenBank/DDBJ whole genome shotgun (WGS) entry which is preliminary data.</text>
</comment>
<keyword evidence="3" id="KW-1185">Reference proteome</keyword>
<dbReference type="Pfam" id="PF13508">
    <property type="entry name" value="Acetyltransf_7"/>
    <property type="match status" value="1"/>
</dbReference>
<name>A0ABW7C332_9ACTN</name>
<evidence type="ECO:0000313" key="2">
    <source>
        <dbReference type="EMBL" id="MFG3193778.1"/>
    </source>
</evidence>
<evidence type="ECO:0000259" key="1">
    <source>
        <dbReference type="PROSITE" id="PS51186"/>
    </source>
</evidence>
<dbReference type="EMBL" id="JBICZW010000034">
    <property type="protein sequence ID" value="MFG3193778.1"/>
    <property type="molecule type" value="Genomic_DNA"/>
</dbReference>
<dbReference type="CDD" id="cd04301">
    <property type="entry name" value="NAT_SF"/>
    <property type="match status" value="1"/>
</dbReference>
<reference evidence="2 3" key="1">
    <citation type="submission" date="2024-10" db="EMBL/GenBank/DDBJ databases">
        <title>The Natural Products Discovery Center: Release of the First 8490 Sequenced Strains for Exploring Actinobacteria Biosynthetic Diversity.</title>
        <authorList>
            <person name="Kalkreuter E."/>
            <person name="Kautsar S.A."/>
            <person name="Yang D."/>
            <person name="Bader C.D."/>
            <person name="Teijaro C.N."/>
            <person name="Fluegel L."/>
            <person name="Davis C.M."/>
            <person name="Simpson J.R."/>
            <person name="Lauterbach L."/>
            <person name="Steele A.D."/>
            <person name="Gui C."/>
            <person name="Meng S."/>
            <person name="Li G."/>
            <person name="Viehrig K."/>
            <person name="Ye F."/>
            <person name="Su P."/>
            <person name="Kiefer A.F."/>
            <person name="Nichols A."/>
            <person name="Cepeda A.J."/>
            <person name="Yan W."/>
            <person name="Fan B."/>
            <person name="Jiang Y."/>
            <person name="Adhikari A."/>
            <person name="Zheng C.-J."/>
            <person name="Schuster L."/>
            <person name="Cowan T.M."/>
            <person name="Smanski M.J."/>
            <person name="Chevrette M.G."/>
            <person name="De Carvalho L.P.S."/>
            <person name="Shen B."/>
        </authorList>
    </citation>
    <scope>NUCLEOTIDE SEQUENCE [LARGE SCALE GENOMIC DNA]</scope>
    <source>
        <strain evidence="2 3">NPDC048229</strain>
    </source>
</reference>
<protein>
    <submittedName>
        <fullName evidence="2">GNAT family N-acetyltransferase</fullName>
        <ecNumber evidence="2">2.3.1.-</ecNumber>
    </submittedName>
</protein>
<gene>
    <name evidence="2" type="ORF">ACGFYS_33180</name>
</gene>
<keyword evidence="2" id="KW-0012">Acyltransferase</keyword>
<dbReference type="InterPro" id="IPR016181">
    <property type="entry name" value="Acyl_CoA_acyltransferase"/>
</dbReference>
<organism evidence="2 3">
    <name type="scientific">Streptomyces omiyaensis</name>
    <dbReference type="NCBI Taxonomy" id="68247"/>
    <lineage>
        <taxon>Bacteria</taxon>
        <taxon>Bacillati</taxon>
        <taxon>Actinomycetota</taxon>
        <taxon>Actinomycetes</taxon>
        <taxon>Kitasatosporales</taxon>
        <taxon>Streptomycetaceae</taxon>
        <taxon>Streptomyces</taxon>
    </lineage>
</organism>
<dbReference type="Gene3D" id="3.40.630.30">
    <property type="match status" value="1"/>
</dbReference>
<dbReference type="InterPro" id="IPR000182">
    <property type="entry name" value="GNAT_dom"/>
</dbReference>
<keyword evidence="2" id="KW-0808">Transferase</keyword>